<evidence type="ECO:0000256" key="3">
    <source>
        <dbReference type="ARBA" id="ARBA00022475"/>
    </source>
</evidence>
<dbReference type="Pfam" id="PF13440">
    <property type="entry name" value="Polysacc_synt_3"/>
    <property type="match status" value="1"/>
</dbReference>
<accession>A0A7W6IHH4</accession>
<feature type="transmembrane region" description="Helical" evidence="7">
    <location>
        <begin position="39"/>
        <end position="65"/>
    </location>
</feature>
<comment type="similarity">
    <text evidence="2">Belongs to the polysaccharide synthase family.</text>
</comment>
<dbReference type="AlphaFoldDB" id="A0A7W6IHH4"/>
<feature type="transmembrane region" description="Helical" evidence="7">
    <location>
        <begin position="252"/>
        <end position="273"/>
    </location>
</feature>
<evidence type="ECO:0000256" key="5">
    <source>
        <dbReference type="ARBA" id="ARBA00022989"/>
    </source>
</evidence>
<feature type="transmembrane region" description="Helical" evidence="7">
    <location>
        <begin position="442"/>
        <end position="471"/>
    </location>
</feature>
<feature type="transmembrane region" description="Helical" evidence="7">
    <location>
        <begin position="77"/>
        <end position="100"/>
    </location>
</feature>
<gene>
    <name evidence="8" type="ORF">GGR34_003235</name>
</gene>
<dbReference type="GO" id="GO:0005886">
    <property type="term" value="C:plasma membrane"/>
    <property type="evidence" value="ECO:0007669"/>
    <property type="project" value="UniProtKB-SubCell"/>
</dbReference>
<dbReference type="PANTHER" id="PTHR30250">
    <property type="entry name" value="PST FAMILY PREDICTED COLANIC ACID TRANSPORTER"/>
    <property type="match status" value="1"/>
</dbReference>
<dbReference type="CDD" id="cd13127">
    <property type="entry name" value="MATE_tuaB_like"/>
    <property type="match status" value="1"/>
</dbReference>
<organism evidence="8 9">
    <name type="scientific">Microvirga flocculans</name>
    <dbReference type="NCBI Taxonomy" id="217168"/>
    <lineage>
        <taxon>Bacteria</taxon>
        <taxon>Pseudomonadati</taxon>
        <taxon>Pseudomonadota</taxon>
        <taxon>Alphaproteobacteria</taxon>
        <taxon>Hyphomicrobiales</taxon>
        <taxon>Methylobacteriaceae</taxon>
        <taxon>Microvirga</taxon>
    </lineage>
</organism>
<evidence type="ECO:0000256" key="1">
    <source>
        <dbReference type="ARBA" id="ARBA00004651"/>
    </source>
</evidence>
<evidence type="ECO:0000313" key="8">
    <source>
        <dbReference type="EMBL" id="MBB4041558.1"/>
    </source>
</evidence>
<proteinExistence type="inferred from homology"/>
<evidence type="ECO:0000256" key="4">
    <source>
        <dbReference type="ARBA" id="ARBA00022692"/>
    </source>
</evidence>
<dbReference type="Proteomes" id="UP000519439">
    <property type="component" value="Unassembled WGS sequence"/>
</dbReference>
<evidence type="ECO:0000256" key="7">
    <source>
        <dbReference type="SAM" id="Phobius"/>
    </source>
</evidence>
<feature type="transmembrane region" description="Helical" evidence="7">
    <location>
        <begin position="351"/>
        <end position="369"/>
    </location>
</feature>
<feature type="transmembrane region" description="Helical" evidence="7">
    <location>
        <begin position="154"/>
        <end position="185"/>
    </location>
</feature>
<evidence type="ECO:0000313" key="9">
    <source>
        <dbReference type="Proteomes" id="UP000519439"/>
    </source>
</evidence>
<keyword evidence="3" id="KW-1003">Cell membrane</keyword>
<feature type="transmembrane region" description="Helical" evidence="7">
    <location>
        <begin position="375"/>
        <end position="394"/>
    </location>
</feature>
<feature type="transmembrane region" description="Helical" evidence="7">
    <location>
        <begin position="229"/>
        <end position="246"/>
    </location>
</feature>
<dbReference type="PANTHER" id="PTHR30250:SF10">
    <property type="entry name" value="LIPOPOLYSACCHARIDE BIOSYNTHESIS PROTEIN WZXC"/>
    <property type="match status" value="1"/>
</dbReference>
<keyword evidence="6 7" id="KW-0472">Membrane</keyword>
<comment type="subcellular location">
    <subcellularLocation>
        <location evidence="1">Cell membrane</location>
        <topology evidence="1">Multi-pass membrane protein</topology>
    </subcellularLocation>
</comment>
<evidence type="ECO:0000256" key="2">
    <source>
        <dbReference type="ARBA" id="ARBA00007430"/>
    </source>
</evidence>
<feature type="transmembrane region" description="Helical" evidence="7">
    <location>
        <begin position="205"/>
        <end position="222"/>
    </location>
</feature>
<keyword evidence="4 7" id="KW-0812">Transmembrane</keyword>
<keyword evidence="9" id="KW-1185">Reference proteome</keyword>
<feature type="transmembrane region" description="Helical" evidence="7">
    <location>
        <begin position="415"/>
        <end position="436"/>
    </location>
</feature>
<name>A0A7W6IHH4_9HYPH</name>
<reference evidence="8 9" key="1">
    <citation type="submission" date="2020-08" db="EMBL/GenBank/DDBJ databases">
        <title>Genomic Encyclopedia of Type Strains, Phase IV (KMG-IV): sequencing the most valuable type-strain genomes for metagenomic binning, comparative biology and taxonomic classification.</title>
        <authorList>
            <person name="Goeker M."/>
        </authorList>
    </citation>
    <scope>NUCLEOTIDE SEQUENCE [LARGE SCALE GENOMIC DNA]</scope>
    <source>
        <strain evidence="8 9">DSM 15743</strain>
    </source>
</reference>
<dbReference type="EMBL" id="JACIDC010000012">
    <property type="protein sequence ID" value="MBB4041558.1"/>
    <property type="molecule type" value="Genomic_DNA"/>
</dbReference>
<protein>
    <submittedName>
        <fullName evidence="8">PST family polysaccharide transporter</fullName>
    </submittedName>
</protein>
<dbReference type="InterPro" id="IPR050833">
    <property type="entry name" value="Poly_Biosynth_Transport"/>
</dbReference>
<feature type="transmembrane region" description="Helical" evidence="7">
    <location>
        <begin position="112"/>
        <end position="133"/>
    </location>
</feature>
<keyword evidence="5 7" id="KW-1133">Transmembrane helix</keyword>
<comment type="caution">
    <text evidence="8">The sequence shown here is derived from an EMBL/GenBank/DDBJ whole genome shotgun (WGS) entry which is preliminary data.</text>
</comment>
<sequence length="482" mass="51528">MNRKIVAGAFWAHLAFVSTKLIALLNMAVLARVLGTDDFGLIAAGLTVLALLESLSEGGVGASVVWHRQEPEKTAAVAMAISLIGALLIGGAAFLAAPIISEVFFDHRSVDIIRALSVCLLLSGPSSVFVGILQRDLAFRKRIVPEILKALTKTMIGIVLAFSGFGAWSLIYGHIVGMVVGLLALWWLSGWSPRLSLDRKIVSEILPFGLQLTIVGILSILCRNADYMLIGHFFDVATLGVYALAFTLTDQIILGICWAASQALFPAYGAIQADLPALRRSYEDSLVGIAALTLPAAAGLMIVADPFVRVLYGEKWTDVIPVVQVLTIYAMLHSISFNLGDLFKAIGRPSVLTWTNILSLILAPMIAIVSTRWGIVGFVIGQIGLTIGISFLRLKVAEKLVGIGPAIFARSLKGPLFSTAMMIAATAGVEHLAHFQSPTIKLVVLVVVGFVSYGLVLSITSPSLFSAFTALTRAKRQQLLLP</sequence>
<feature type="transmembrane region" description="Helical" evidence="7">
    <location>
        <begin position="285"/>
        <end position="304"/>
    </location>
</feature>
<feature type="transmembrane region" description="Helical" evidence="7">
    <location>
        <begin position="319"/>
        <end position="339"/>
    </location>
</feature>
<evidence type="ECO:0000256" key="6">
    <source>
        <dbReference type="ARBA" id="ARBA00023136"/>
    </source>
</evidence>